<gene>
    <name evidence="8" type="primary">LOC116193481</name>
    <name evidence="5" type="ORF">CDL15_Pgr019707</name>
</gene>
<evidence type="ECO:0000256" key="2">
    <source>
        <dbReference type="ARBA" id="ARBA00022771"/>
    </source>
</evidence>
<dbReference type="RefSeq" id="XP_031378057.1">
    <property type="nucleotide sequence ID" value="XM_031522197.1"/>
</dbReference>
<dbReference type="PIRSF" id="PIRSF036836">
    <property type="entry name" value="RNase_bind_SBP1"/>
    <property type="match status" value="1"/>
</dbReference>
<dbReference type="AlphaFoldDB" id="A0A218X647"/>
<keyword evidence="3" id="KW-0862">Zinc</keyword>
<reference evidence="5" key="2">
    <citation type="submission" date="2017-06" db="EMBL/GenBank/DDBJ databases">
        <title>The pomegranate genome and the genomics of punicalagin biosynthesis.</title>
        <authorList>
            <person name="Xu C."/>
        </authorList>
    </citation>
    <scope>NUCLEOTIDE SEQUENCE [LARGE SCALE GENOMIC DNA]</scope>
    <source>
        <tissue evidence="5">Fresh leaf</tissue>
    </source>
</reference>
<sequence length="298" mass="32763">MAIQAQAYQDNLLGFPVCGNSQDFFMANGDGSGVNGCGGSDFNAQQLLRKQLQQQFIMQQQQQRNHQSLYLDSTRVSGVGDKRFAPVMYQPQSQSIPALIDQHDREIDQYLRMQNERLRVALQEQRKRQMAELLKRAESRSQMLIAQKDQEIAQASQKAAELQDLLVKLEMESEAWRRVAQENEAMVSSLNNTLDELRRDRACSTSGPLESCCEVGNRGAIRSSDDQEGIGENIVPAGGVARTGEAAALASCRGCGARAANVLFLPCRHLSACGTCAAVLDFCPVCNTAKKACMEALI</sequence>
<keyword evidence="2" id="KW-0863">Zinc-finger</keyword>
<evidence type="ECO:0000313" key="6">
    <source>
        <dbReference type="Proteomes" id="UP000197138"/>
    </source>
</evidence>
<reference evidence="6" key="1">
    <citation type="journal article" date="2017" name="Plant J.">
        <title>The pomegranate (Punica granatum L.) genome and the genomics of punicalagin biosynthesis.</title>
        <authorList>
            <person name="Qin G."/>
            <person name="Xu C."/>
            <person name="Ming R."/>
            <person name="Tang H."/>
            <person name="Guyot R."/>
            <person name="Kramer E.M."/>
            <person name="Hu Y."/>
            <person name="Yi X."/>
            <person name="Qi Y."/>
            <person name="Xu X."/>
            <person name="Gao Z."/>
            <person name="Pan H."/>
            <person name="Jian J."/>
            <person name="Tian Y."/>
            <person name="Yue Z."/>
            <person name="Xu Y."/>
        </authorList>
    </citation>
    <scope>NUCLEOTIDE SEQUENCE [LARGE SCALE GENOMIC DNA]</scope>
    <source>
        <strain evidence="6">cv. Dabenzi</strain>
    </source>
</reference>
<dbReference type="PANTHER" id="PTHR42647:SF6">
    <property type="entry name" value="RING-TYPE DOMAIN-CONTAINING PROTEIN"/>
    <property type="match status" value="1"/>
</dbReference>
<organism evidence="5 6">
    <name type="scientific">Punica granatum</name>
    <name type="common">Pomegranate</name>
    <dbReference type="NCBI Taxonomy" id="22663"/>
    <lineage>
        <taxon>Eukaryota</taxon>
        <taxon>Viridiplantae</taxon>
        <taxon>Streptophyta</taxon>
        <taxon>Embryophyta</taxon>
        <taxon>Tracheophyta</taxon>
        <taxon>Spermatophyta</taxon>
        <taxon>Magnoliopsida</taxon>
        <taxon>eudicotyledons</taxon>
        <taxon>Gunneridae</taxon>
        <taxon>Pentapetalae</taxon>
        <taxon>rosids</taxon>
        <taxon>malvids</taxon>
        <taxon>Myrtales</taxon>
        <taxon>Lythraceae</taxon>
        <taxon>Punica</taxon>
    </lineage>
</organism>
<evidence type="ECO:0000256" key="4">
    <source>
        <dbReference type="SAM" id="Coils"/>
    </source>
</evidence>
<evidence type="ECO:0000256" key="3">
    <source>
        <dbReference type="ARBA" id="ARBA00022833"/>
    </source>
</evidence>
<proteinExistence type="predicted"/>
<keyword evidence="4" id="KW-0175">Coiled coil</keyword>
<keyword evidence="1" id="KW-0479">Metal-binding</keyword>
<protein>
    <submittedName>
        <fullName evidence="8">Probable BOI-related E3 ubiquitin-protein ligase 3</fullName>
    </submittedName>
</protein>
<dbReference type="GO" id="GO:0008270">
    <property type="term" value="F:zinc ion binding"/>
    <property type="evidence" value="ECO:0007669"/>
    <property type="project" value="UniProtKB-KW"/>
</dbReference>
<reference evidence="8" key="4">
    <citation type="submission" date="2025-04" db="UniProtKB">
        <authorList>
            <consortium name="RefSeq"/>
        </authorList>
    </citation>
    <scope>IDENTIFICATION</scope>
    <source>
        <tissue evidence="8">Leaf</tissue>
    </source>
</reference>
<name>A0A218X647_PUNGR</name>
<dbReference type="Proteomes" id="UP000515151">
    <property type="component" value="Chromosome 2"/>
</dbReference>
<dbReference type="OrthoDB" id="1711136at2759"/>
<dbReference type="EMBL" id="MTKT01002229">
    <property type="protein sequence ID" value="OWM80427.1"/>
    <property type="molecule type" value="Genomic_DNA"/>
</dbReference>
<accession>A0A218X647</accession>
<dbReference type="InterPro" id="IPR013083">
    <property type="entry name" value="Znf_RING/FYVE/PHD"/>
</dbReference>
<evidence type="ECO:0000313" key="8">
    <source>
        <dbReference type="RefSeq" id="XP_031378057.1"/>
    </source>
</evidence>
<evidence type="ECO:0000313" key="5">
    <source>
        <dbReference type="EMBL" id="OWM80427.1"/>
    </source>
</evidence>
<evidence type="ECO:0000256" key="1">
    <source>
        <dbReference type="ARBA" id="ARBA00022723"/>
    </source>
</evidence>
<dbReference type="GO" id="GO:0004842">
    <property type="term" value="F:ubiquitin-protein transferase activity"/>
    <property type="evidence" value="ECO:0007669"/>
    <property type="project" value="TreeGrafter"/>
</dbReference>
<dbReference type="GeneID" id="116193481"/>
<dbReference type="Pfam" id="PF13920">
    <property type="entry name" value="zf-C3HC4_3"/>
    <property type="match status" value="1"/>
</dbReference>
<dbReference type="Gene3D" id="3.30.40.10">
    <property type="entry name" value="Zinc/RING finger domain, C3HC4 (zinc finger)"/>
    <property type="match status" value="1"/>
</dbReference>
<dbReference type="PANTHER" id="PTHR42647">
    <property type="entry name" value="SBP (S-RIBONUCLEASE BINDING PROTEIN) FAMILY PROTEIN"/>
    <property type="match status" value="1"/>
</dbReference>
<evidence type="ECO:0000313" key="7">
    <source>
        <dbReference type="Proteomes" id="UP000515151"/>
    </source>
</evidence>
<keyword evidence="7" id="KW-1185">Reference proteome</keyword>
<dbReference type="Proteomes" id="UP000197138">
    <property type="component" value="Unassembled WGS sequence"/>
</dbReference>
<feature type="coiled-coil region" evidence="4">
    <location>
        <begin position="120"/>
        <end position="200"/>
    </location>
</feature>
<reference evidence="7" key="3">
    <citation type="journal article" date="2020" name="Plant Biotechnol. J.">
        <title>The pomegranate (Punica granatum L.) draft genome dissects genetic divergence between soft- and hard-seeded cultivars.</title>
        <authorList>
            <person name="Luo X."/>
            <person name="Li H."/>
            <person name="Wu Z."/>
            <person name="Yao W."/>
            <person name="Zhao P."/>
            <person name="Cao D."/>
            <person name="Yu H."/>
            <person name="Li K."/>
            <person name="Poudel K."/>
            <person name="Zhao D."/>
            <person name="Zhang F."/>
            <person name="Xia X."/>
            <person name="Chen L."/>
            <person name="Wang Q."/>
            <person name="Jing D."/>
            <person name="Cao S."/>
        </authorList>
    </citation>
    <scope>NUCLEOTIDE SEQUENCE [LARGE SCALE GENOMIC DNA]</scope>
</reference>